<dbReference type="STRING" id="497965.Cyan7822_0330"/>
<dbReference type="PANTHER" id="PTHR44858:SF1">
    <property type="entry name" value="UDP-N-ACETYLGLUCOSAMINE--PEPTIDE N-ACETYLGLUCOSAMINYLTRANSFERASE SPINDLY-RELATED"/>
    <property type="match status" value="1"/>
</dbReference>
<keyword evidence="6" id="KW-1185">Reference proteome</keyword>
<keyword evidence="2 3" id="KW-0802">TPR repeat</keyword>
<proteinExistence type="predicted"/>
<dbReference type="Proteomes" id="UP000008206">
    <property type="component" value="Chromosome"/>
</dbReference>
<evidence type="ECO:0000313" key="6">
    <source>
        <dbReference type="Proteomes" id="UP000008206"/>
    </source>
</evidence>
<dbReference type="GO" id="GO:0009279">
    <property type="term" value="C:cell outer membrane"/>
    <property type="evidence" value="ECO:0007669"/>
    <property type="project" value="TreeGrafter"/>
</dbReference>
<dbReference type="AlphaFoldDB" id="E0U597"/>
<accession>E0U597</accession>
<dbReference type="HOGENOM" id="CLU_075251_0_0_3"/>
<dbReference type="RefSeq" id="WP_013320486.1">
    <property type="nucleotide sequence ID" value="NC_014501.1"/>
</dbReference>
<dbReference type="eggNOG" id="COG0457">
    <property type="taxonomic scope" value="Bacteria"/>
</dbReference>
<reference evidence="6" key="1">
    <citation type="journal article" date="2011" name="MBio">
        <title>Novel metabolic attributes of the genus Cyanothece, comprising a group of unicellular nitrogen-fixing Cyanobacteria.</title>
        <authorList>
            <person name="Bandyopadhyay A."/>
            <person name="Elvitigala T."/>
            <person name="Welsh E."/>
            <person name="Stockel J."/>
            <person name="Liberton M."/>
            <person name="Min H."/>
            <person name="Sherman L.A."/>
            <person name="Pakrasi H.B."/>
        </authorList>
    </citation>
    <scope>NUCLEOTIDE SEQUENCE [LARGE SCALE GENOMIC DNA]</scope>
    <source>
        <strain evidence="6">PCC 7822</strain>
    </source>
</reference>
<evidence type="ECO:0000256" key="1">
    <source>
        <dbReference type="ARBA" id="ARBA00022737"/>
    </source>
</evidence>
<dbReference type="OrthoDB" id="421195at2"/>
<organism evidence="5 6">
    <name type="scientific">Gloeothece verrucosa (strain PCC 7822)</name>
    <name type="common">Cyanothece sp. (strain PCC 7822)</name>
    <dbReference type="NCBI Taxonomy" id="497965"/>
    <lineage>
        <taxon>Bacteria</taxon>
        <taxon>Bacillati</taxon>
        <taxon>Cyanobacteriota</taxon>
        <taxon>Cyanophyceae</taxon>
        <taxon>Oscillatoriophycideae</taxon>
        <taxon>Chroococcales</taxon>
        <taxon>Aphanothecaceae</taxon>
        <taxon>Gloeothece</taxon>
        <taxon>Gloeothece verrucosa</taxon>
    </lineage>
</organism>
<keyword evidence="4" id="KW-0175">Coiled coil</keyword>
<dbReference type="PROSITE" id="PS50005">
    <property type="entry name" value="TPR"/>
    <property type="match status" value="1"/>
</dbReference>
<dbReference type="InterPro" id="IPR050498">
    <property type="entry name" value="Ycf3"/>
</dbReference>
<dbReference type="SUPFAM" id="SSF48452">
    <property type="entry name" value="TPR-like"/>
    <property type="match status" value="1"/>
</dbReference>
<dbReference type="Pfam" id="PF13414">
    <property type="entry name" value="TPR_11"/>
    <property type="match status" value="1"/>
</dbReference>
<gene>
    <name evidence="5" type="ordered locus">Cyan7822_0330</name>
</gene>
<keyword evidence="1" id="KW-0677">Repeat</keyword>
<dbReference type="PANTHER" id="PTHR44858">
    <property type="entry name" value="TETRATRICOPEPTIDE REPEAT PROTEIN 6"/>
    <property type="match status" value="1"/>
</dbReference>
<evidence type="ECO:0000256" key="3">
    <source>
        <dbReference type="PROSITE-ProRule" id="PRU00339"/>
    </source>
</evidence>
<evidence type="ECO:0000256" key="4">
    <source>
        <dbReference type="SAM" id="Coils"/>
    </source>
</evidence>
<dbReference type="KEGG" id="cyj:Cyan7822_0330"/>
<dbReference type="Gene3D" id="1.25.40.10">
    <property type="entry name" value="Tetratricopeptide repeat domain"/>
    <property type="match status" value="1"/>
</dbReference>
<feature type="coiled-coil region" evidence="4">
    <location>
        <begin position="90"/>
        <end position="177"/>
    </location>
</feature>
<dbReference type="InterPro" id="IPR011990">
    <property type="entry name" value="TPR-like_helical_dom_sf"/>
</dbReference>
<dbReference type="EMBL" id="CP002198">
    <property type="protein sequence ID" value="ADN12376.1"/>
    <property type="molecule type" value="Genomic_DNA"/>
</dbReference>
<evidence type="ECO:0000313" key="5">
    <source>
        <dbReference type="EMBL" id="ADN12376.1"/>
    </source>
</evidence>
<evidence type="ECO:0000256" key="2">
    <source>
        <dbReference type="ARBA" id="ARBA00022803"/>
    </source>
</evidence>
<dbReference type="SMART" id="SM00028">
    <property type="entry name" value="TPR"/>
    <property type="match status" value="2"/>
</dbReference>
<sequence length="311" mass="34827">MEEQPITNPIEPTNENDSVSKTASNANIFDAVSVVAAIGGAVASLVTQQVAVVAFPLALSVGVHVLNRRQSINALQQHFENRVLAQNLHIVKTEEKLLALEQTLGQFKQETWLALEVQQQDHNKANQELSEEINQLQKQTSTLEEFTQSIESKEQQLTAVVEELRQLENYSQALRAEPSAAEVHYQRGVSHQRLGDKLGAIEDYSDAIRLDSKYAQAYHSRGILYAELGKRKLAVDDLRTASKLYFEQGDIDSYQKARDLGKEFYDLRDVMEEQVTVNAENITEPSDSPTENKGKAKFKPLSSVSVERLFA</sequence>
<feature type="repeat" description="TPR" evidence="3">
    <location>
        <begin position="181"/>
        <end position="214"/>
    </location>
</feature>
<protein>
    <submittedName>
        <fullName evidence="5">TPR repeat-containing protein</fullName>
    </submittedName>
</protein>
<dbReference type="InterPro" id="IPR019734">
    <property type="entry name" value="TPR_rpt"/>
</dbReference>
<dbReference type="GO" id="GO:0046813">
    <property type="term" value="P:receptor-mediated virion attachment to host cell"/>
    <property type="evidence" value="ECO:0007669"/>
    <property type="project" value="TreeGrafter"/>
</dbReference>
<name>E0U597_GLOV7</name>